<organism evidence="1 2">
    <name type="scientific">Favolaschia claudopus</name>
    <dbReference type="NCBI Taxonomy" id="2862362"/>
    <lineage>
        <taxon>Eukaryota</taxon>
        <taxon>Fungi</taxon>
        <taxon>Dikarya</taxon>
        <taxon>Basidiomycota</taxon>
        <taxon>Agaricomycotina</taxon>
        <taxon>Agaricomycetes</taxon>
        <taxon>Agaricomycetidae</taxon>
        <taxon>Agaricales</taxon>
        <taxon>Marasmiineae</taxon>
        <taxon>Mycenaceae</taxon>
        <taxon>Favolaschia</taxon>
    </lineage>
</organism>
<evidence type="ECO:0000313" key="1">
    <source>
        <dbReference type="EMBL" id="KAK7000153.1"/>
    </source>
</evidence>
<evidence type="ECO:0000313" key="2">
    <source>
        <dbReference type="Proteomes" id="UP001362999"/>
    </source>
</evidence>
<name>A0AAW0A216_9AGAR</name>
<accession>A0AAW0A216</accession>
<dbReference type="Proteomes" id="UP001362999">
    <property type="component" value="Unassembled WGS sequence"/>
</dbReference>
<sequence length="218" mass="24693">MHRGAPPDASKFFYCPPLDVAAQNIAHAESTFIDFVSHLYLPKSPPHIAFLASTMVSTRKIVTPSSQTEARNLRAQLFPSKTPENASPLPHVVAVTTSESKDRQQQYISADAVMSGGDLQPKIHDCTVYVKHGSRESNFRVFYKRHKYLPFNGTARDVNGDIAIMRVSSSNPTHLVNLRSCDKSLVRFVLKRVSPHLKTHQRYRWVLPRNLEFARARR</sequence>
<gene>
    <name evidence="1" type="ORF">R3P38DRAFT_3219029</name>
</gene>
<protein>
    <submittedName>
        <fullName evidence="1">Uncharacterized protein</fullName>
    </submittedName>
</protein>
<comment type="caution">
    <text evidence="1">The sequence shown here is derived from an EMBL/GenBank/DDBJ whole genome shotgun (WGS) entry which is preliminary data.</text>
</comment>
<dbReference type="EMBL" id="JAWWNJ010000089">
    <property type="protein sequence ID" value="KAK7000153.1"/>
    <property type="molecule type" value="Genomic_DNA"/>
</dbReference>
<keyword evidence="2" id="KW-1185">Reference proteome</keyword>
<reference evidence="1 2" key="1">
    <citation type="journal article" date="2024" name="J Genomics">
        <title>Draft genome sequencing and assembly of Favolaschia claudopus CIRM-BRFM 2984 isolated from oak limbs.</title>
        <authorList>
            <person name="Navarro D."/>
            <person name="Drula E."/>
            <person name="Chaduli D."/>
            <person name="Cazenave R."/>
            <person name="Ahrendt S."/>
            <person name="Wang J."/>
            <person name="Lipzen A."/>
            <person name="Daum C."/>
            <person name="Barry K."/>
            <person name="Grigoriev I.V."/>
            <person name="Favel A."/>
            <person name="Rosso M.N."/>
            <person name="Martin F."/>
        </authorList>
    </citation>
    <scope>NUCLEOTIDE SEQUENCE [LARGE SCALE GENOMIC DNA]</scope>
    <source>
        <strain evidence="1 2">CIRM-BRFM 2984</strain>
    </source>
</reference>
<proteinExistence type="predicted"/>
<dbReference type="AlphaFoldDB" id="A0AAW0A216"/>